<reference evidence="6 7" key="1">
    <citation type="submission" date="2019-06" db="EMBL/GenBank/DDBJ databases">
        <title>Draft genome of Streptomyces sedi sp. JCM16909.</title>
        <authorList>
            <person name="Klykleung N."/>
            <person name="Tanasupawat S."/>
            <person name="Kudo T."/>
            <person name="Yuki M."/>
            <person name="Ohkuma M."/>
        </authorList>
    </citation>
    <scope>NUCLEOTIDE SEQUENCE [LARGE SCALE GENOMIC DNA]</scope>
    <source>
        <strain evidence="6 7">JCM 16909</strain>
    </source>
</reference>
<dbReference type="Pfam" id="PF00440">
    <property type="entry name" value="TetR_N"/>
    <property type="match status" value="1"/>
</dbReference>
<dbReference type="Proteomes" id="UP000311713">
    <property type="component" value="Unassembled WGS sequence"/>
</dbReference>
<dbReference type="EMBL" id="VDGT01000001">
    <property type="protein sequence ID" value="TNM34483.1"/>
    <property type="molecule type" value="Genomic_DNA"/>
</dbReference>
<comment type="caution">
    <text evidence="6">The sequence shown here is derived from an EMBL/GenBank/DDBJ whole genome shotgun (WGS) entry which is preliminary data.</text>
</comment>
<dbReference type="Gene3D" id="1.10.357.10">
    <property type="entry name" value="Tetracycline Repressor, domain 2"/>
    <property type="match status" value="1"/>
</dbReference>
<dbReference type="InterPro" id="IPR001647">
    <property type="entry name" value="HTH_TetR"/>
</dbReference>
<dbReference type="InterPro" id="IPR050109">
    <property type="entry name" value="HTH-type_TetR-like_transc_reg"/>
</dbReference>
<dbReference type="GO" id="GO:0000976">
    <property type="term" value="F:transcription cis-regulatory region binding"/>
    <property type="evidence" value="ECO:0007669"/>
    <property type="project" value="TreeGrafter"/>
</dbReference>
<organism evidence="6 7">
    <name type="scientific">Streptomyces sedi</name>
    <dbReference type="NCBI Taxonomy" id="555059"/>
    <lineage>
        <taxon>Bacteria</taxon>
        <taxon>Bacillati</taxon>
        <taxon>Actinomycetota</taxon>
        <taxon>Actinomycetes</taxon>
        <taxon>Kitasatosporales</taxon>
        <taxon>Streptomycetaceae</taxon>
        <taxon>Streptomyces</taxon>
    </lineage>
</organism>
<evidence type="ECO:0000259" key="5">
    <source>
        <dbReference type="PROSITE" id="PS50977"/>
    </source>
</evidence>
<feature type="domain" description="HTH tetR-type" evidence="5">
    <location>
        <begin position="16"/>
        <end position="75"/>
    </location>
</feature>
<dbReference type="PRINTS" id="PR00455">
    <property type="entry name" value="HTHTETR"/>
</dbReference>
<dbReference type="SUPFAM" id="SSF48498">
    <property type="entry name" value="Tetracyclin repressor-like, C-terminal domain"/>
    <property type="match status" value="1"/>
</dbReference>
<evidence type="ECO:0000256" key="1">
    <source>
        <dbReference type="ARBA" id="ARBA00023015"/>
    </source>
</evidence>
<evidence type="ECO:0000313" key="6">
    <source>
        <dbReference type="EMBL" id="TNM34483.1"/>
    </source>
</evidence>
<dbReference type="RefSeq" id="WP_139640236.1">
    <property type="nucleotide sequence ID" value="NZ_BAAAZS010000066.1"/>
</dbReference>
<dbReference type="GO" id="GO:0003700">
    <property type="term" value="F:DNA-binding transcription factor activity"/>
    <property type="evidence" value="ECO:0007669"/>
    <property type="project" value="TreeGrafter"/>
</dbReference>
<dbReference type="PROSITE" id="PS50977">
    <property type="entry name" value="HTH_TETR_2"/>
    <property type="match status" value="1"/>
</dbReference>
<accession>A0A5C4VEZ9</accession>
<dbReference type="OrthoDB" id="9795011at2"/>
<dbReference type="InterPro" id="IPR036271">
    <property type="entry name" value="Tet_transcr_reg_TetR-rel_C_sf"/>
</dbReference>
<evidence type="ECO:0000256" key="3">
    <source>
        <dbReference type="ARBA" id="ARBA00023163"/>
    </source>
</evidence>
<proteinExistence type="predicted"/>
<feature type="DNA-binding region" description="H-T-H motif" evidence="4">
    <location>
        <begin position="38"/>
        <end position="57"/>
    </location>
</feature>
<gene>
    <name evidence="6" type="ORF">FH715_02095</name>
</gene>
<keyword evidence="2 4" id="KW-0238">DNA-binding</keyword>
<protein>
    <submittedName>
        <fullName evidence="6">TetR/AcrR family transcriptional regulator</fullName>
    </submittedName>
</protein>
<dbReference type="AlphaFoldDB" id="A0A5C4VEZ9"/>
<dbReference type="SUPFAM" id="SSF46689">
    <property type="entry name" value="Homeodomain-like"/>
    <property type="match status" value="1"/>
</dbReference>
<sequence>MEASQPPRARLRADAEGNRGRIVAAARAVFAESGERAPASRVARRAGVGVATLYRRFPTREDLVEAACADQRAECHGVLRRLEAHPDPWEAVRGMVLRMCATQLRDRGVTDRALAEVETLAEELGRLDAILARARAAGVVRRSVDRGDLCLLAFGHAGVVAAAGPDPGPASRRYAELALLALRAQPPRRGANVANLPEQHT</sequence>
<keyword evidence="7" id="KW-1185">Reference proteome</keyword>
<dbReference type="PANTHER" id="PTHR30055:SF234">
    <property type="entry name" value="HTH-TYPE TRANSCRIPTIONAL REGULATOR BETI"/>
    <property type="match status" value="1"/>
</dbReference>
<dbReference type="PANTHER" id="PTHR30055">
    <property type="entry name" value="HTH-TYPE TRANSCRIPTIONAL REGULATOR RUTR"/>
    <property type="match status" value="1"/>
</dbReference>
<keyword evidence="3" id="KW-0804">Transcription</keyword>
<evidence type="ECO:0000256" key="4">
    <source>
        <dbReference type="PROSITE-ProRule" id="PRU00335"/>
    </source>
</evidence>
<evidence type="ECO:0000256" key="2">
    <source>
        <dbReference type="ARBA" id="ARBA00023125"/>
    </source>
</evidence>
<keyword evidence="1" id="KW-0805">Transcription regulation</keyword>
<evidence type="ECO:0000313" key="7">
    <source>
        <dbReference type="Proteomes" id="UP000311713"/>
    </source>
</evidence>
<name>A0A5C4VEZ9_9ACTN</name>
<dbReference type="InterPro" id="IPR009057">
    <property type="entry name" value="Homeodomain-like_sf"/>
</dbReference>